<gene>
    <name evidence="1" type="ORF">CONLIGDRAFT_214076</name>
</gene>
<proteinExistence type="predicted"/>
<organism evidence="1 2">
    <name type="scientific">Coniochaeta ligniaria NRRL 30616</name>
    <dbReference type="NCBI Taxonomy" id="1408157"/>
    <lineage>
        <taxon>Eukaryota</taxon>
        <taxon>Fungi</taxon>
        <taxon>Dikarya</taxon>
        <taxon>Ascomycota</taxon>
        <taxon>Pezizomycotina</taxon>
        <taxon>Sordariomycetes</taxon>
        <taxon>Sordariomycetidae</taxon>
        <taxon>Coniochaetales</taxon>
        <taxon>Coniochaetaceae</taxon>
        <taxon>Coniochaeta</taxon>
    </lineage>
</organism>
<protein>
    <submittedName>
        <fullName evidence="1">Uncharacterized protein</fullName>
    </submittedName>
</protein>
<accession>A0A1J7K235</accession>
<keyword evidence="2" id="KW-1185">Reference proteome</keyword>
<name>A0A1J7K235_9PEZI</name>
<sequence>MCVEPESCLSQAACQDSAHHPTQSLANLSRDKTSSCPNDPLPMSFYPVTYQHLCQHGSVPYHTHPPHRPSLPMTQPSLGETLRLVAQHHHTATIQALLPFSPHNTGSAGMSLEPATLTSIPPGAVSLCPGVRQSPEQICSSAQGHVFYTPGSCLDRRLRAAAPPSFPTPRIRPRQRRPQSIHIVTYPPGYIPSDLRPHHLP</sequence>
<reference evidence="1 2" key="1">
    <citation type="submission" date="2016-10" db="EMBL/GenBank/DDBJ databases">
        <title>Draft genome sequence of Coniochaeta ligniaria NRRL30616, a lignocellulolytic fungus for bioabatement of inhibitors in plant biomass hydrolysates.</title>
        <authorList>
            <consortium name="DOE Joint Genome Institute"/>
            <person name="Jimenez D.J."/>
            <person name="Hector R.E."/>
            <person name="Riley R."/>
            <person name="Sun H."/>
            <person name="Grigoriev I.V."/>
            <person name="Van Elsas J.D."/>
            <person name="Nichols N.N."/>
        </authorList>
    </citation>
    <scope>NUCLEOTIDE SEQUENCE [LARGE SCALE GENOMIC DNA]</scope>
    <source>
        <strain evidence="1 2">NRRL 30616</strain>
    </source>
</reference>
<dbReference type="AlphaFoldDB" id="A0A1J7K235"/>
<evidence type="ECO:0000313" key="2">
    <source>
        <dbReference type="Proteomes" id="UP000182658"/>
    </source>
</evidence>
<dbReference type="InParanoid" id="A0A1J7K235"/>
<dbReference type="EMBL" id="KV875094">
    <property type="protein sequence ID" value="OIW34202.1"/>
    <property type="molecule type" value="Genomic_DNA"/>
</dbReference>
<evidence type="ECO:0000313" key="1">
    <source>
        <dbReference type="EMBL" id="OIW34202.1"/>
    </source>
</evidence>
<dbReference type="Proteomes" id="UP000182658">
    <property type="component" value="Unassembled WGS sequence"/>
</dbReference>